<evidence type="ECO:0000313" key="2">
    <source>
        <dbReference type="EMBL" id="OJA13029.1"/>
    </source>
</evidence>
<protein>
    <submittedName>
        <fullName evidence="2">Uncharacterized protein</fullName>
    </submittedName>
</protein>
<name>A0A1J8PVY2_9AGAM</name>
<reference evidence="2 3" key="1">
    <citation type="submission" date="2016-03" db="EMBL/GenBank/DDBJ databases">
        <title>Comparative genomics of the ectomycorrhizal sister species Rhizopogon vinicolor and Rhizopogon vesiculosus (Basidiomycota: Boletales) reveals a divergence of the mating type B locus.</title>
        <authorList>
            <person name="Mujic A.B."/>
            <person name="Kuo A."/>
            <person name="Tritt A."/>
            <person name="Lipzen A."/>
            <person name="Chen C."/>
            <person name="Johnson J."/>
            <person name="Sharma A."/>
            <person name="Barry K."/>
            <person name="Grigoriev I.V."/>
            <person name="Spatafora J.W."/>
        </authorList>
    </citation>
    <scope>NUCLEOTIDE SEQUENCE [LARGE SCALE GENOMIC DNA]</scope>
    <source>
        <strain evidence="2 3">AM-OR11-056</strain>
    </source>
</reference>
<feature type="region of interest" description="Disordered" evidence="1">
    <location>
        <begin position="118"/>
        <end position="138"/>
    </location>
</feature>
<evidence type="ECO:0000313" key="3">
    <source>
        <dbReference type="Proteomes" id="UP000183567"/>
    </source>
</evidence>
<accession>A0A1J8PVY2</accession>
<proteinExistence type="predicted"/>
<dbReference type="AlphaFoldDB" id="A0A1J8PVY2"/>
<dbReference type="Proteomes" id="UP000183567">
    <property type="component" value="Unassembled WGS sequence"/>
</dbReference>
<gene>
    <name evidence="2" type="ORF">AZE42_04393</name>
</gene>
<organism evidence="2 3">
    <name type="scientific">Rhizopogon vesiculosus</name>
    <dbReference type="NCBI Taxonomy" id="180088"/>
    <lineage>
        <taxon>Eukaryota</taxon>
        <taxon>Fungi</taxon>
        <taxon>Dikarya</taxon>
        <taxon>Basidiomycota</taxon>
        <taxon>Agaricomycotina</taxon>
        <taxon>Agaricomycetes</taxon>
        <taxon>Agaricomycetidae</taxon>
        <taxon>Boletales</taxon>
        <taxon>Suillineae</taxon>
        <taxon>Rhizopogonaceae</taxon>
        <taxon>Rhizopogon</taxon>
    </lineage>
</organism>
<feature type="compositionally biased region" description="Polar residues" evidence="1">
    <location>
        <begin position="224"/>
        <end position="233"/>
    </location>
</feature>
<dbReference type="EMBL" id="LVVM01004390">
    <property type="protein sequence ID" value="OJA13029.1"/>
    <property type="molecule type" value="Genomic_DNA"/>
</dbReference>
<comment type="caution">
    <text evidence="2">The sequence shown here is derived from an EMBL/GenBank/DDBJ whole genome shotgun (WGS) entry which is preliminary data.</text>
</comment>
<feature type="region of interest" description="Disordered" evidence="1">
    <location>
        <begin position="209"/>
        <end position="233"/>
    </location>
</feature>
<sequence length="349" mass="39579">MPRVAAAKTRLMTKEVGGKVQVAFRNSLGLCESEDPQFQEIKRHLRGLAIKHFKIGLKPREQEKHYKGRFLDDVYKVYPIFQHDNHANSHLLIYLNQYLYGKAVPTSRFYRRVRNSDNNDIADDDLGEDKSDNGSGSAVNFLVPPYHEETPTPAIGPRTTVTLEPDEKDEETPRLVFDSYAYGDHRRTTLKKRIGVALKPSIEDSLRLSPALSSGRTGIRSPSLYASETPPTEQLEQTAFHEHPNCNNPGRTSTTSQTLVSGKPLDVSSVRDFLSHAQLGHHLLEELIKLGIKNKSRLHLVAAWPERDIDELLRDSVRESRIDRFEALQLNVAFRSVRRSLVSTDFDDT</sequence>
<dbReference type="OrthoDB" id="2674613at2759"/>
<keyword evidence="3" id="KW-1185">Reference proteome</keyword>
<evidence type="ECO:0000256" key="1">
    <source>
        <dbReference type="SAM" id="MobiDB-lite"/>
    </source>
</evidence>